<sequence>MENVVVLTAAGTSVSSAGRLMAGPRSNNLECLVLDAVEKAVPLSANAKAVINHRKSRWPAEKEKGPVGFEAWLSYVFNTAGLTASDDSPIVSVAWKGNNPAEEGSLSLDAKELTELQGYIEKAIFAECALQIDRSEFSGTDATHSSGHIPFLAKLIAREANLGRTHLFTLNYDTLFEQAIEELGIQYFDGFSGKANSRFDPAVYGSMSTIQEMSPKGGCDASISSFSSINFTGRSTGMSTRTEPTEPVIRISPSLLNTAG</sequence>
<dbReference type="PATRIC" id="fig|1177755.3.peg.2377"/>
<protein>
    <submittedName>
        <fullName evidence="1">Uncharacterized protein</fullName>
    </submittedName>
</protein>
<dbReference type="RefSeq" id="WP_342586666.1">
    <property type="nucleotide sequence ID" value="NZ_MASI01000006.1"/>
</dbReference>
<dbReference type="AlphaFoldDB" id="A0A1E2RWJ4"/>
<accession>A0A1E2RWJ4</accession>
<reference evidence="1 2" key="1">
    <citation type="submission" date="2016-07" db="EMBL/GenBank/DDBJ databases">
        <title>Draft genome sequence of Methyloligella halotolerans C2T (VKM B-2706T=CCUG 61687T=DSM 25045T), a halotolerant polyhydroxybutyrate accumulating methylotroph.</title>
        <authorList>
            <person name="Vasilenko O.V."/>
            <person name="Doronina N.V."/>
            <person name="Poroshina M.N."/>
            <person name="Tarlachkov S.V."/>
            <person name="Trotsenko Y.A."/>
        </authorList>
    </citation>
    <scope>NUCLEOTIDE SEQUENCE [LARGE SCALE GENOMIC DNA]</scope>
    <source>
        <strain evidence="1 2">VKM B-2706</strain>
    </source>
</reference>
<evidence type="ECO:0000313" key="1">
    <source>
        <dbReference type="EMBL" id="ODA66594.1"/>
    </source>
</evidence>
<organism evidence="1 2">
    <name type="scientific">Methyloligella halotolerans</name>
    <dbReference type="NCBI Taxonomy" id="1177755"/>
    <lineage>
        <taxon>Bacteria</taxon>
        <taxon>Pseudomonadati</taxon>
        <taxon>Pseudomonadota</taxon>
        <taxon>Alphaproteobacteria</taxon>
        <taxon>Hyphomicrobiales</taxon>
        <taxon>Hyphomicrobiaceae</taxon>
        <taxon>Methyloligella</taxon>
    </lineage>
</organism>
<dbReference type="STRING" id="1177755.A7A08_02361"/>
<evidence type="ECO:0000313" key="2">
    <source>
        <dbReference type="Proteomes" id="UP000095087"/>
    </source>
</evidence>
<dbReference type="Proteomes" id="UP000095087">
    <property type="component" value="Unassembled WGS sequence"/>
</dbReference>
<comment type="caution">
    <text evidence="1">The sequence shown here is derived from an EMBL/GenBank/DDBJ whole genome shotgun (WGS) entry which is preliminary data.</text>
</comment>
<dbReference type="EMBL" id="MASI01000006">
    <property type="protein sequence ID" value="ODA66594.1"/>
    <property type="molecule type" value="Genomic_DNA"/>
</dbReference>
<proteinExistence type="predicted"/>
<keyword evidence="2" id="KW-1185">Reference proteome</keyword>
<name>A0A1E2RWJ4_9HYPH</name>
<gene>
    <name evidence="1" type="ORF">A7A08_02361</name>
</gene>